<dbReference type="Proteomes" id="UP000241421">
    <property type="component" value="Unassembled WGS sequence"/>
</dbReference>
<accession>A0A2U2HC74</accession>
<dbReference type="EMBL" id="PXWF02000322">
    <property type="protein sequence ID" value="PWF40530.1"/>
    <property type="molecule type" value="Genomic_DNA"/>
</dbReference>
<proteinExistence type="predicted"/>
<protein>
    <submittedName>
        <fullName evidence="2">Uncharacterized protein</fullName>
    </submittedName>
</protein>
<keyword evidence="1" id="KW-0732">Signal</keyword>
<name>A0A2U2HC74_9BURK</name>
<keyword evidence="3" id="KW-1185">Reference proteome</keyword>
<feature type="signal peptide" evidence="1">
    <location>
        <begin position="1"/>
        <end position="22"/>
    </location>
</feature>
<dbReference type="AlphaFoldDB" id="A0A2U2HC74"/>
<evidence type="ECO:0000313" key="3">
    <source>
        <dbReference type="Proteomes" id="UP000241421"/>
    </source>
</evidence>
<organism evidence="2 3">
    <name type="scientific">Massilia glaciei</name>
    <dbReference type="NCBI Taxonomy" id="1524097"/>
    <lineage>
        <taxon>Bacteria</taxon>
        <taxon>Pseudomonadati</taxon>
        <taxon>Pseudomonadota</taxon>
        <taxon>Betaproteobacteria</taxon>
        <taxon>Burkholderiales</taxon>
        <taxon>Oxalobacteraceae</taxon>
        <taxon>Telluria group</taxon>
        <taxon>Massilia</taxon>
    </lineage>
</organism>
<evidence type="ECO:0000256" key="1">
    <source>
        <dbReference type="SAM" id="SignalP"/>
    </source>
</evidence>
<reference evidence="2 3" key="1">
    <citation type="submission" date="2018-04" db="EMBL/GenBank/DDBJ databases">
        <title>Massilia violaceinigra sp. nov., a novel purple-pigmented bacterium isolated from Tianshan glacier, Xinjiang, China.</title>
        <authorList>
            <person name="Wang H."/>
        </authorList>
    </citation>
    <scope>NUCLEOTIDE SEQUENCE [LARGE SCALE GENOMIC DNA]</scope>
    <source>
        <strain evidence="2 3">B448-2</strain>
    </source>
</reference>
<gene>
    <name evidence="2" type="ORF">C7C56_025780</name>
</gene>
<evidence type="ECO:0000313" key="2">
    <source>
        <dbReference type="EMBL" id="PWF40530.1"/>
    </source>
</evidence>
<dbReference type="PROSITE" id="PS51257">
    <property type="entry name" value="PROKAR_LIPOPROTEIN"/>
    <property type="match status" value="1"/>
</dbReference>
<feature type="chain" id="PRO_5015414257" evidence="1">
    <location>
        <begin position="23"/>
        <end position="422"/>
    </location>
</feature>
<comment type="caution">
    <text evidence="2">The sequence shown here is derived from an EMBL/GenBank/DDBJ whole genome shotgun (WGS) entry which is preliminary data.</text>
</comment>
<sequence length="422" mass="41842">MPCKKTSQATLLLAVVLGASLAGCGGGDAGAPAAAPPALPAPPPPPAFSMTFTPSLGKVLNAVVQLKLANGTVIGTLNTGSTGTVTFANVPQSSGPLLVEVLGGANATYYDEATNTYLPFGPDRILRTAVVASAANSNVAVTAFTTMAVARANALTGGLTAANIAAANGAIAAAFSVPDISTAPSLAGSAADVAALQNTPAGQYALRLAALAKLALTQNASIGAPALAMLEAMTRDMADGVLDGKQGADSLSNLPYVGATFGSAWLAATQALGANNANLLSFLSANNFGVAWSGAPVVPPAPAPGTGTEPVPDTPPVNMPPTGVWVGGTLTGNGNCRVTLETNGVFTMTYDNTTVSAHYSGVSPDAYQVSASGTSYAATSDQSLPTARIVTVNFKAGALDVAFVIKAGPPPVSVMCHNFVKQ</sequence>